<reference evidence="2" key="2">
    <citation type="submission" date="2021-04" db="EMBL/GenBank/DDBJ databases">
        <authorList>
            <person name="Gilroy R."/>
        </authorList>
    </citation>
    <scope>NUCLEOTIDE SEQUENCE</scope>
    <source>
        <strain evidence="2">ChiGjej4B4-7305</strain>
    </source>
</reference>
<comment type="caution">
    <text evidence="2">The sequence shown here is derived from an EMBL/GenBank/DDBJ whole genome shotgun (WGS) entry which is preliminary data.</text>
</comment>
<evidence type="ECO:0000313" key="2">
    <source>
        <dbReference type="EMBL" id="HIZ37440.1"/>
    </source>
</evidence>
<feature type="signal peptide" evidence="1">
    <location>
        <begin position="1"/>
        <end position="33"/>
    </location>
</feature>
<name>A0A9D2EHF1_9MICO</name>
<gene>
    <name evidence="2" type="ORF">H9815_16815</name>
</gene>
<dbReference type="EMBL" id="DXBY01000288">
    <property type="protein sequence ID" value="HIZ37440.1"/>
    <property type="molecule type" value="Genomic_DNA"/>
</dbReference>
<sequence>MTAPSLRTRRRTLARIATATLALVLLVAVPVQAAPVREVIAGQVLQLVSVQDPEAMASMSPGETVTWDVQVGASEPEGEIALELTADHPATGFLVSVHECAAEGEDCSRELLAPAEIGPEATEVGRQAAEETLWYRISVQLAGEEPAHTLLTFTAQGHGEEISTDGEAELPGTGASPWLPVALAVGAMVLGTVL</sequence>
<protein>
    <submittedName>
        <fullName evidence="2">Uncharacterized protein</fullName>
    </submittedName>
</protein>
<evidence type="ECO:0000313" key="3">
    <source>
        <dbReference type="Proteomes" id="UP000824037"/>
    </source>
</evidence>
<organism evidence="2 3">
    <name type="scientific">Candidatus Ruania gallistercoris</name>
    <dbReference type="NCBI Taxonomy" id="2838746"/>
    <lineage>
        <taxon>Bacteria</taxon>
        <taxon>Bacillati</taxon>
        <taxon>Actinomycetota</taxon>
        <taxon>Actinomycetes</taxon>
        <taxon>Micrococcales</taxon>
        <taxon>Ruaniaceae</taxon>
        <taxon>Ruania</taxon>
    </lineage>
</organism>
<feature type="chain" id="PRO_5039038087" evidence="1">
    <location>
        <begin position="34"/>
        <end position="194"/>
    </location>
</feature>
<evidence type="ECO:0000256" key="1">
    <source>
        <dbReference type="SAM" id="SignalP"/>
    </source>
</evidence>
<keyword evidence="1" id="KW-0732">Signal</keyword>
<reference evidence="2" key="1">
    <citation type="journal article" date="2021" name="PeerJ">
        <title>Extensive microbial diversity within the chicken gut microbiome revealed by metagenomics and culture.</title>
        <authorList>
            <person name="Gilroy R."/>
            <person name="Ravi A."/>
            <person name="Getino M."/>
            <person name="Pursley I."/>
            <person name="Horton D.L."/>
            <person name="Alikhan N.F."/>
            <person name="Baker D."/>
            <person name="Gharbi K."/>
            <person name="Hall N."/>
            <person name="Watson M."/>
            <person name="Adriaenssens E.M."/>
            <person name="Foster-Nyarko E."/>
            <person name="Jarju S."/>
            <person name="Secka A."/>
            <person name="Antonio M."/>
            <person name="Oren A."/>
            <person name="Chaudhuri R.R."/>
            <person name="La Ragione R."/>
            <person name="Hildebrand F."/>
            <person name="Pallen M.J."/>
        </authorList>
    </citation>
    <scope>NUCLEOTIDE SEQUENCE</scope>
    <source>
        <strain evidence="2">ChiGjej4B4-7305</strain>
    </source>
</reference>
<proteinExistence type="predicted"/>
<feature type="non-terminal residue" evidence="2">
    <location>
        <position position="194"/>
    </location>
</feature>
<dbReference type="AlphaFoldDB" id="A0A9D2EHF1"/>
<dbReference type="Proteomes" id="UP000824037">
    <property type="component" value="Unassembled WGS sequence"/>
</dbReference>
<accession>A0A9D2EHF1</accession>